<gene>
    <name evidence="3" type="ORF">P0Y56_11955</name>
</gene>
<dbReference type="PROSITE" id="PS51257">
    <property type="entry name" value="PROKAR_LIPOPROTEIN"/>
    <property type="match status" value="1"/>
</dbReference>
<dbReference type="Proteomes" id="UP001218362">
    <property type="component" value="Chromosome"/>
</dbReference>
<dbReference type="Gene3D" id="2.120.10.30">
    <property type="entry name" value="TolB, C-terminal domain"/>
    <property type="match status" value="1"/>
</dbReference>
<keyword evidence="1" id="KW-0732">Signal</keyword>
<evidence type="ECO:0000259" key="2">
    <source>
        <dbReference type="Pfam" id="PF07995"/>
    </source>
</evidence>
<name>A0AAJ5X525_9SPHN</name>
<organism evidence="3 4">
    <name type="scientific">Candidatus Andeanibacterium colombiense</name>
    <dbReference type="NCBI Taxonomy" id="3121345"/>
    <lineage>
        <taxon>Bacteria</taxon>
        <taxon>Pseudomonadati</taxon>
        <taxon>Pseudomonadota</taxon>
        <taxon>Alphaproteobacteria</taxon>
        <taxon>Sphingomonadales</taxon>
        <taxon>Sphingomonadaceae</taxon>
        <taxon>Candidatus Andeanibacterium</taxon>
    </lineage>
</organism>
<sequence length="448" mass="47259">MNARLLLAACCLAAVAGCSKPIAEPAIQYGANPKLPEPKQFLFPPMGVTEAVGWQDGIKPTVPAGFAIQAFASGLHSPRNVLALPNGDVLAVESGGPGVEPVTRPKDIVFGIVIGRAHGLTKPGNRVLLLRDTNGDGKADVTKVLADKLDSPFGIVASGGYLYVAETGALLRYKFNPGDEAVGPAEKLTELPKGAIDHHWTKSLAVSPDGSRLYVGVGSNSNITENGQDAERDRAAIYEIHPEDGAMRLYAGGLRNPNGLTFNPETGQLWCVVNERDELGNDLVPDYMTSVKPGAFYGWPWSYYGQHVDIRVVPRRPDMVKKAIAPDYSLSSHVAPLGLVFEKGSGFPAAYHGGAFIGEHGSWDRQKPNGYQVAFVPFAGGKPNGPAQTFVGGFLRKDGKMQGRPVGVAFDPSGALLVADDVGDAVWRVTPVKPAPPIAAAKGGAARG</sequence>
<dbReference type="EMBL" id="CP119316">
    <property type="protein sequence ID" value="WEK45738.1"/>
    <property type="molecule type" value="Genomic_DNA"/>
</dbReference>
<dbReference type="Pfam" id="PF07995">
    <property type="entry name" value="GSDH"/>
    <property type="match status" value="1"/>
</dbReference>
<proteinExistence type="predicted"/>
<evidence type="ECO:0000313" key="4">
    <source>
        <dbReference type="Proteomes" id="UP001218362"/>
    </source>
</evidence>
<dbReference type="InterPro" id="IPR012938">
    <property type="entry name" value="Glc/Sorbosone_DH"/>
</dbReference>
<dbReference type="PANTHER" id="PTHR33546:SF1">
    <property type="entry name" value="LARGE, MULTIFUNCTIONAL SECRETED PROTEIN"/>
    <property type="match status" value="1"/>
</dbReference>
<dbReference type="SUPFAM" id="SSF50952">
    <property type="entry name" value="Soluble quinoprotein glucose dehydrogenase"/>
    <property type="match status" value="1"/>
</dbReference>
<feature type="domain" description="Glucose/Sorbosone dehydrogenase" evidence="2">
    <location>
        <begin position="189"/>
        <end position="358"/>
    </location>
</feature>
<dbReference type="PANTHER" id="PTHR33546">
    <property type="entry name" value="LARGE, MULTIFUNCTIONAL SECRETED PROTEIN-RELATED"/>
    <property type="match status" value="1"/>
</dbReference>
<dbReference type="AlphaFoldDB" id="A0AAJ5X525"/>
<evidence type="ECO:0000256" key="1">
    <source>
        <dbReference type="SAM" id="SignalP"/>
    </source>
</evidence>
<dbReference type="InterPro" id="IPR011042">
    <property type="entry name" value="6-blade_b-propeller_TolB-like"/>
</dbReference>
<accession>A0AAJ5X525</accession>
<reference evidence="3" key="1">
    <citation type="submission" date="2023-03" db="EMBL/GenBank/DDBJ databases">
        <title>Andean soil-derived lignocellulolytic bacterial consortium as a source of novel taxa and putative plastic-active enzymes.</title>
        <authorList>
            <person name="Diaz-Garcia L."/>
            <person name="Chuvochina M."/>
            <person name="Feuerriegel G."/>
            <person name="Bunk B."/>
            <person name="Sproer C."/>
            <person name="Streit W.R."/>
            <person name="Rodriguez L.M."/>
            <person name="Overmann J."/>
            <person name="Jimenez D.J."/>
        </authorList>
    </citation>
    <scope>NUCLEOTIDE SEQUENCE</scope>
    <source>
        <strain evidence="3">MAG 26</strain>
    </source>
</reference>
<dbReference type="InterPro" id="IPR011041">
    <property type="entry name" value="Quinoprot_gluc/sorb_DH_b-prop"/>
</dbReference>
<feature type="chain" id="PRO_5042539802" evidence="1">
    <location>
        <begin position="17"/>
        <end position="448"/>
    </location>
</feature>
<evidence type="ECO:0000313" key="3">
    <source>
        <dbReference type="EMBL" id="WEK45738.1"/>
    </source>
</evidence>
<protein>
    <submittedName>
        <fullName evidence="3">Sorbosone dehydrogenase family protein</fullName>
    </submittedName>
</protein>
<dbReference type="KEGG" id="acob:P0Y56_11955"/>
<feature type="signal peptide" evidence="1">
    <location>
        <begin position="1"/>
        <end position="16"/>
    </location>
</feature>